<keyword evidence="2" id="KW-1185">Reference proteome</keyword>
<dbReference type="GeneID" id="81360344"/>
<sequence>MHCSCRIHELNNLEENARNFNFQPTIHGYPRRNNSQDTESEELRAYQQSGRYFQTLETFKKICSEHGRTNIINHLQSLDTDSQFRDYAQSLYSGTLAPMQYNHRIATQSPEPSHKTKDSQVLV</sequence>
<evidence type="ECO:0000313" key="1">
    <source>
        <dbReference type="EMBL" id="KAJ5090190.1"/>
    </source>
</evidence>
<organism evidence="1 2">
    <name type="scientific">Penicillium argentinense</name>
    <dbReference type="NCBI Taxonomy" id="1131581"/>
    <lineage>
        <taxon>Eukaryota</taxon>
        <taxon>Fungi</taxon>
        <taxon>Dikarya</taxon>
        <taxon>Ascomycota</taxon>
        <taxon>Pezizomycotina</taxon>
        <taxon>Eurotiomycetes</taxon>
        <taxon>Eurotiomycetidae</taxon>
        <taxon>Eurotiales</taxon>
        <taxon>Aspergillaceae</taxon>
        <taxon>Penicillium</taxon>
    </lineage>
</organism>
<name>A0A9W9EYG7_9EURO</name>
<gene>
    <name evidence="1" type="ORF">N7532_008874</name>
</gene>
<reference evidence="1" key="1">
    <citation type="submission" date="2022-11" db="EMBL/GenBank/DDBJ databases">
        <authorList>
            <person name="Petersen C."/>
        </authorList>
    </citation>
    <scope>NUCLEOTIDE SEQUENCE</scope>
    <source>
        <strain evidence="1">IBT 30761</strain>
    </source>
</reference>
<proteinExistence type="predicted"/>
<dbReference type="AlphaFoldDB" id="A0A9W9EYG7"/>
<dbReference type="Proteomes" id="UP001149074">
    <property type="component" value="Unassembled WGS sequence"/>
</dbReference>
<reference evidence="1" key="2">
    <citation type="journal article" date="2023" name="IMA Fungus">
        <title>Comparative genomic study of the Penicillium genus elucidates a diverse pangenome and 15 lateral gene transfer events.</title>
        <authorList>
            <person name="Petersen C."/>
            <person name="Sorensen T."/>
            <person name="Nielsen M.R."/>
            <person name="Sondergaard T.E."/>
            <person name="Sorensen J.L."/>
            <person name="Fitzpatrick D.A."/>
            <person name="Frisvad J.C."/>
            <person name="Nielsen K.L."/>
        </authorList>
    </citation>
    <scope>NUCLEOTIDE SEQUENCE</scope>
    <source>
        <strain evidence="1">IBT 30761</strain>
    </source>
</reference>
<comment type="caution">
    <text evidence="1">The sequence shown here is derived from an EMBL/GenBank/DDBJ whole genome shotgun (WGS) entry which is preliminary data.</text>
</comment>
<dbReference type="RefSeq" id="XP_056472171.1">
    <property type="nucleotide sequence ID" value="XM_056621365.1"/>
</dbReference>
<dbReference type="EMBL" id="JAPQKI010000009">
    <property type="protein sequence ID" value="KAJ5090190.1"/>
    <property type="molecule type" value="Genomic_DNA"/>
</dbReference>
<evidence type="ECO:0000313" key="2">
    <source>
        <dbReference type="Proteomes" id="UP001149074"/>
    </source>
</evidence>
<protein>
    <submittedName>
        <fullName evidence="1">Uncharacterized protein</fullName>
    </submittedName>
</protein>
<accession>A0A9W9EYG7</accession>